<dbReference type="HOGENOM" id="CLU_2146406_0_0_1"/>
<gene>
    <name evidence="1" type="ORF">MELLADRAFT_94509</name>
</gene>
<reference evidence="2" key="1">
    <citation type="journal article" date="2011" name="Proc. Natl. Acad. Sci. U.S.A.">
        <title>Obligate biotrophy features unraveled by the genomic analysis of rust fungi.</title>
        <authorList>
            <person name="Duplessis S."/>
            <person name="Cuomo C.A."/>
            <person name="Lin Y.-C."/>
            <person name="Aerts A."/>
            <person name="Tisserant E."/>
            <person name="Veneault-Fourrey C."/>
            <person name="Joly D.L."/>
            <person name="Hacquard S."/>
            <person name="Amselem J."/>
            <person name="Cantarel B.L."/>
            <person name="Chiu R."/>
            <person name="Coutinho P.M."/>
            <person name="Feau N."/>
            <person name="Field M."/>
            <person name="Frey P."/>
            <person name="Gelhaye E."/>
            <person name="Goldberg J."/>
            <person name="Grabherr M.G."/>
            <person name="Kodira C.D."/>
            <person name="Kohler A."/>
            <person name="Kuees U."/>
            <person name="Lindquist E.A."/>
            <person name="Lucas S.M."/>
            <person name="Mago R."/>
            <person name="Mauceli E."/>
            <person name="Morin E."/>
            <person name="Murat C."/>
            <person name="Pangilinan J.L."/>
            <person name="Park R."/>
            <person name="Pearson M."/>
            <person name="Quesneville H."/>
            <person name="Rouhier N."/>
            <person name="Sakthikumar S."/>
            <person name="Salamov A.A."/>
            <person name="Schmutz J."/>
            <person name="Selles B."/>
            <person name="Shapiro H."/>
            <person name="Tanguay P."/>
            <person name="Tuskan G.A."/>
            <person name="Henrissat B."/>
            <person name="Van de Peer Y."/>
            <person name="Rouze P."/>
            <person name="Ellis J.G."/>
            <person name="Dodds P.N."/>
            <person name="Schein J.E."/>
            <person name="Zhong S."/>
            <person name="Hamelin R.C."/>
            <person name="Grigoriev I.V."/>
            <person name="Szabo L.J."/>
            <person name="Martin F."/>
        </authorList>
    </citation>
    <scope>NUCLEOTIDE SEQUENCE [LARGE SCALE GENOMIC DNA]</scope>
    <source>
        <strain evidence="2">98AG31 / pathotype 3-4-7</strain>
    </source>
</reference>
<dbReference type="VEuPathDB" id="FungiDB:MELLADRAFT_94509"/>
<protein>
    <submittedName>
        <fullName evidence="1">Uncharacterized protein</fullName>
    </submittedName>
</protein>
<dbReference type="AlphaFoldDB" id="F4RBN7"/>
<dbReference type="EMBL" id="GL883095">
    <property type="protein sequence ID" value="EGG10301.1"/>
    <property type="molecule type" value="Genomic_DNA"/>
</dbReference>
<sequence length="112" mass="12427">MANIATVIIPPNTPEFWYELEKNQWIHPEMGVDDQVGLQLKGSSRRSHGANHILRSIGHGQAGGLGLKKKHLAQMPDIKPDVMKIGNKRDGLASSDMVDIKPDLKKIKVEQI</sequence>
<dbReference type="Proteomes" id="UP000001072">
    <property type="component" value="Unassembled WGS sequence"/>
</dbReference>
<evidence type="ECO:0000313" key="2">
    <source>
        <dbReference type="Proteomes" id="UP000001072"/>
    </source>
</evidence>
<proteinExistence type="predicted"/>
<keyword evidence="2" id="KW-1185">Reference proteome</keyword>
<dbReference type="KEGG" id="mlr:MELLADRAFT_94509"/>
<dbReference type="GeneID" id="18936906"/>
<dbReference type="InParanoid" id="F4RBN7"/>
<organism evidence="2">
    <name type="scientific">Melampsora larici-populina (strain 98AG31 / pathotype 3-4-7)</name>
    <name type="common">Poplar leaf rust fungus</name>
    <dbReference type="NCBI Taxonomy" id="747676"/>
    <lineage>
        <taxon>Eukaryota</taxon>
        <taxon>Fungi</taxon>
        <taxon>Dikarya</taxon>
        <taxon>Basidiomycota</taxon>
        <taxon>Pucciniomycotina</taxon>
        <taxon>Pucciniomycetes</taxon>
        <taxon>Pucciniales</taxon>
        <taxon>Melampsoraceae</taxon>
        <taxon>Melampsora</taxon>
    </lineage>
</organism>
<evidence type="ECO:0000313" key="1">
    <source>
        <dbReference type="EMBL" id="EGG10301.1"/>
    </source>
</evidence>
<accession>F4RBN7</accession>
<name>F4RBN7_MELLP</name>
<dbReference type="RefSeq" id="XP_007406602.1">
    <property type="nucleotide sequence ID" value="XM_007406540.1"/>
</dbReference>